<feature type="domain" description="Baseplate J-like central" evidence="2">
    <location>
        <begin position="208"/>
        <end position="279"/>
    </location>
</feature>
<dbReference type="EMBL" id="JAUSSU010000007">
    <property type="protein sequence ID" value="MDQ0114349.1"/>
    <property type="molecule type" value="Genomic_DNA"/>
</dbReference>
<proteinExistence type="predicted"/>
<dbReference type="InterPro" id="IPR058530">
    <property type="entry name" value="Baseplate_J-like_C"/>
</dbReference>
<dbReference type="PIRSF" id="PIRSF020481">
    <property type="entry name" value="BAP"/>
    <property type="match status" value="1"/>
</dbReference>
<evidence type="ECO:0000313" key="4">
    <source>
        <dbReference type="EMBL" id="MDQ0114349.1"/>
    </source>
</evidence>
<dbReference type="InterPro" id="IPR006949">
    <property type="entry name" value="Barrel_Baseplate_J-like"/>
</dbReference>
<gene>
    <name evidence="4" type="ORF">J2T15_003804</name>
</gene>
<dbReference type="RefSeq" id="WP_307205678.1">
    <property type="nucleotide sequence ID" value="NZ_JAUSSU010000007.1"/>
</dbReference>
<evidence type="ECO:0000259" key="3">
    <source>
        <dbReference type="Pfam" id="PF26079"/>
    </source>
</evidence>
<name>A0ABT9U3X7_PAEHA</name>
<feature type="domain" description="Baseplate J-like C-terminal" evidence="3">
    <location>
        <begin position="293"/>
        <end position="366"/>
    </location>
</feature>
<dbReference type="Pfam" id="PF26078">
    <property type="entry name" value="Baseplate_J_M"/>
    <property type="match status" value="1"/>
</dbReference>
<comment type="caution">
    <text evidence="4">The sequence shown here is derived from an EMBL/GenBank/DDBJ whole genome shotgun (WGS) entry which is preliminary data.</text>
</comment>
<evidence type="ECO:0000313" key="5">
    <source>
        <dbReference type="Proteomes" id="UP001229346"/>
    </source>
</evidence>
<dbReference type="InterPro" id="IPR058531">
    <property type="entry name" value="Baseplate_J_M"/>
</dbReference>
<dbReference type="PANTHER" id="PTHR35862:SF1">
    <property type="entry name" value="FELS-2 PROPHAGE PROTEIN"/>
    <property type="match status" value="1"/>
</dbReference>
<organism evidence="4 5">
    <name type="scientific">Paenibacillus harenae</name>
    <dbReference type="NCBI Taxonomy" id="306543"/>
    <lineage>
        <taxon>Bacteria</taxon>
        <taxon>Bacillati</taxon>
        <taxon>Bacillota</taxon>
        <taxon>Bacilli</taxon>
        <taxon>Bacillales</taxon>
        <taxon>Paenibacillaceae</taxon>
        <taxon>Paenibacillus</taxon>
    </lineage>
</organism>
<dbReference type="Pfam" id="PF26079">
    <property type="entry name" value="Baseplate_J_C"/>
    <property type="match status" value="1"/>
</dbReference>
<dbReference type="Proteomes" id="UP001229346">
    <property type="component" value="Unassembled WGS sequence"/>
</dbReference>
<dbReference type="InterPro" id="IPR014507">
    <property type="entry name" value="Baseplate_assembly_J_pred"/>
</dbReference>
<evidence type="ECO:0000259" key="1">
    <source>
        <dbReference type="Pfam" id="PF04865"/>
    </source>
</evidence>
<sequence length="375" mass="39617">MTALIDLSDIEFVSDDVTTTLNNLITTYEAISSRTVYPGDPVRLFLLTLASIIVQQRALINLTAKQNLLKYASGLMLDHMGAFSDTGRLPASSAAVNLRFTLSAPQTSAVTIPAGTRASTTSDPKRYFATTTLTQIAPGTMSADVLALCTEAGMLGNGFVAGQINQIVDPIAYVASVTNFSGSSGGADLEDDEAYRERIRSAPESFSVAGPSGAYKHWAKSASASIVDVAVFSPAACEVVVVPLLEGGEIPGQGVLDLVNAAINDRTRRPLSDLVTVQAPTAVSYTVSFTYWVSVDRQGELADIQTRVNTAVSAYVLWQKSKLGRNINTSELTARVMQAGAHRVSITSPLFAEIAYNEVAVASGVTSTYGGLTDD</sequence>
<protein>
    <submittedName>
        <fullName evidence="4">Phage-related baseplate assembly protein</fullName>
    </submittedName>
</protein>
<reference evidence="4 5" key="1">
    <citation type="submission" date="2023-07" db="EMBL/GenBank/DDBJ databases">
        <title>Sorghum-associated microbial communities from plants grown in Nebraska, USA.</title>
        <authorList>
            <person name="Schachtman D."/>
        </authorList>
    </citation>
    <scope>NUCLEOTIDE SEQUENCE [LARGE SCALE GENOMIC DNA]</scope>
    <source>
        <strain evidence="4 5">CC482</strain>
    </source>
</reference>
<keyword evidence="5" id="KW-1185">Reference proteome</keyword>
<dbReference type="Pfam" id="PF04865">
    <property type="entry name" value="Baseplate_J"/>
    <property type="match status" value="1"/>
</dbReference>
<dbReference type="InterPro" id="IPR052726">
    <property type="entry name" value="Phage_Baseplate_Hub"/>
</dbReference>
<dbReference type="PANTHER" id="PTHR35862">
    <property type="entry name" value="FELS-2 PROPHAGE PROTEIN"/>
    <property type="match status" value="1"/>
</dbReference>
<accession>A0ABT9U3X7</accession>
<evidence type="ECO:0000259" key="2">
    <source>
        <dbReference type="Pfam" id="PF26078"/>
    </source>
</evidence>
<feature type="domain" description="Baseplate protein J-like barrel" evidence="1">
    <location>
        <begin position="98"/>
        <end position="186"/>
    </location>
</feature>